<dbReference type="OMA" id="DTISCMT"/>
<reference evidence="9 10" key="1">
    <citation type="journal article" date="2021" name="G3 (Bethesda)">
        <title>Improved contiguity of the threespine stickleback genome using long-read sequencing.</title>
        <authorList>
            <person name="Nath S."/>
            <person name="Shaw D.E."/>
            <person name="White M.A."/>
        </authorList>
    </citation>
    <scope>NUCLEOTIDE SEQUENCE [LARGE SCALE GENOMIC DNA]</scope>
    <source>
        <strain evidence="9 10">Lake Benthic</strain>
    </source>
</reference>
<evidence type="ECO:0000256" key="1">
    <source>
        <dbReference type="ARBA" id="ARBA00022443"/>
    </source>
</evidence>
<dbReference type="PROSITE" id="PS50002">
    <property type="entry name" value="SH3"/>
    <property type="match status" value="1"/>
</dbReference>
<evidence type="ECO:0000313" key="9">
    <source>
        <dbReference type="Ensembl" id="ENSGACP00000022143.2"/>
    </source>
</evidence>
<dbReference type="STRING" id="69293.ENSGACP00000022143"/>
<dbReference type="Pfam" id="PF00023">
    <property type="entry name" value="Ank"/>
    <property type="match status" value="2"/>
</dbReference>
<dbReference type="Proteomes" id="UP000007635">
    <property type="component" value="Chromosome IX"/>
</dbReference>
<feature type="repeat" description="ANK" evidence="4">
    <location>
        <begin position="114"/>
        <end position="146"/>
    </location>
</feature>
<dbReference type="Pfam" id="PF12796">
    <property type="entry name" value="Ank_2"/>
    <property type="match status" value="2"/>
</dbReference>
<feature type="repeat" description="ANK" evidence="4">
    <location>
        <begin position="185"/>
        <end position="217"/>
    </location>
</feature>
<name>G3PX04_GASAC</name>
<evidence type="ECO:0000313" key="10">
    <source>
        <dbReference type="Proteomes" id="UP000007635"/>
    </source>
</evidence>
<feature type="compositionally biased region" description="Polar residues" evidence="6">
    <location>
        <begin position="398"/>
        <end position="407"/>
    </location>
</feature>
<dbReference type="CDD" id="cd09497">
    <property type="entry name" value="SAM_caskin1_2_repeat1"/>
    <property type="match status" value="1"/>
</dbReference>
<evidence type="ECO:0000256" key="2">
    <source>
        <dbReference type="ARBA" id="ARBA00022737"/>
    </source>
</evidence>
<feature type="domain" description="SAM" evidence="8">
    <location>
        <begin position="557"/>
        <end position="608"/>
    </location>
</feature>
<feature type="repeat" description="ANK" evidence="4">
    <location>
        <begin position="81"/>
        <end position="113"/>
    </location>
</feature>
<dbReference type="PANTHER" id="PTHR24174:SF19">
    <property type="entry name" value="CASKIN-1 ISOFORM X1"/>
    <property type="match status" value="1"/>
</dbReference>
<dbReference type="InterPro" id="IPR002110">
    <property type="entry name" value="Ankyrin_rpt"/>
</dbReference>
<evidence type="ECO:0000256" key="5">
    <source>
        <dbReference type="PROSITE-ProRule" id="PRU00192"/>
    </source>
</evidence>
<dbReference type="SUPFAM" id="SSF47769">
    <property type="entry name" value="SAM/Pointed domain"/>
    <property type="match status" value="2"/>
</dbReference>
<evidence type="ECO:0000256" key="3">
    <source>
        <dbReference type="ARBA" id="ARBA00023043"/>
    </source>
</evidence>
<dbReference type="InterPro" id="IPR036028">
    <property type="entry name" value="SH3-like_dom_sf"/>
</dbReference>
<dbReference type="InterPro" id="IPR036770">
    <property type="entry name" value="Ankyrin_rpt-contain_sf"/>
</dbReference>
<dbReference type="PANTHER" id="PTHR24174">
    <property type="entry name" value="ANKYRIN REPEAT AND STERILE ALPHA MOTIF DOMAIN-CONTAINING PROTEIN 1"/>
    <property type="match status" value="1"/>
</dbReference>
<dbReference type="SMART" id="SM00326">
    <property type="entry name" value="SH3"/>
    <property type="match status" value="1"/>
</dbReference>
<proteinExistence type="predicted"/>
<evidence type="ECO:0000259" key="7">
    <source>
        <dbReference type="PROSITE" id="PS50002"/>
    </source>
</evidence>
<sequence>MGKDQELLQAAKTEDLLTAQRLLQRPRPGKAKLLGAAKRVNVNIQDADGLAPLHHAALSGNKELIALLLEAQAAVDIKDNKGMRPLHYAAWQGKTEPMKMLLKSGSSVNGQSDEGQIPLHLSAQHGHYDGSEMLLQHQSNPCISDSAGKTPLDLACEFGRVGVVQLLLSSNMCAAMLEPKPSDPNGVSPLHLAAKNGHIDVIRLLIQAGIDINRQSESGTALHQAALCGKTEVVRLLLDSGISAGVRNTLSQTALDIVNQFTTTQASREIKQLLRDASAAMQVRALKDYCNNYDLTSLNIKAGDIITVLEQHSDGRWKGCIHDNRTGNDRVGYFPSNMVEVIKRAGSRAAELSPQGSPTLGHPSGTSEDIWVLRKPLAVAERSGSVGSIGSVRSTSSLQSSGNTHVLTTPAPSPHPASTPGVNTHGLNAPGLHAQAEGVKLLATVLAQSVKAKEHLLEQSQSVEQSAGSCSGTSLEQRSFERKAEEDDGKQAVVAWLGEFQLQFYTTHFLTAGYDLDTISRMTPEDLTGIGVMKPGHRKKLTSEISKLPSTDWLPDHKPANLADWLSHLGLSQYYQVLVQNGYENIDFVSDISLEDLQEIGITKLGKKPLRY</sequence>
<dbReference type="eggNOG" id="KOG0507">
    <property type="taxonomic scope" value="Eukaryota"/>
</dbReference>
<dbReference type="InterPro" id="IPR035497">
    <property type="entry name" value="Caskin1/2_SAM_1"/>
</dbReference>
<feature type="repeat" description="ANK" evidence="4">
    <location>
        <begin position="48"/>
        <end position="80"/>
    </location>
</feature>
<dbReference type="Ensembl" id="ENSGACT00000022185.2">
    <property type="protein sequence ID" value="ENSGACP00000022143.2"/>
    <property type="gene ID" value="ENSGACG00000016769.2"/>
</dbReference>
<dbReference type="SUPFAM" id="SSF50044">
    <property type="entry name" value="SH3-domain"/>
    <property type="match status" value="1"/>
</dbReference>
<dbReference type="AlphaFoldDB" id="G3PX04"/>
<dbReference type="Gene3D" id="1.10.150.50">
    <property type="entry name" value="Transcription Factor, Ets-1"/>
    <property type="match status" value="2"/>
</dbReference>
<feature type="domain" description="SH3" evidence="7">
    <location>
        <begin position="278"/>
        <end position="344"/>
    </location>
</feature>
<feature type="region of interest" description="Disordered" evidence="6">
    <location>
        <begin position="461"/>
        <end position="483"/>
    </location>
</feature>
<dbReference type="FunFam" id="1.10.150.50:FF:000028">
    <property type="entry name" value="caskin-2 isoform X2"/>
    <property type="match status" value="1"/>
</dbReference>
<feature type="region of interest" description="Disordered" evidence="6">
    <location>
        <begin position="388"/>
        <end position="418"/>
    </location>
</feature>
<evidence type="ECO:0000256" key="4">
    <source>
        <dbReference type="PROSITE-ProRule" id="PRU00023"/>
    </source>
</evidence>
<evidence type="ECO:0000259" key="8">
    <source>
        <dbReference type="PROSITE" id="PS50105"/>
    </source>
</evidence>
<dbReference type="FunFam" id="2.30.30.40:FF:000062">
    <property type="entry name" value="caskin-2 isoform X1"/>
    <property type="match status" value="1"/>
</dbReference>
<dbReference type="FunFam" id="1.25.40.20:FF:000225">
    <property type="entry name" value="caskin-1 isoform X1"/>
    <property type="match status" value="1"/>
</dbReference>
<dbReference type="Gene3D" id="2.30.30.40">
    <property type="entry name" value="SH3 Domains"/>
    <property type="match status" value="1"/>
</dbReference>
<dbReference type="InterPro" id="IPR032232">
    <property type="entry name" value="Caskin1-CID"/>
</dbReference>
<keyword evidence="1 5" id="KW-0728">SH3 domain</keyword>
<dbReference type="Gene3D" id="1.25.40.20">
    <property type="entry name" value="Ankyrin repeat-containing domain"/>
    <property type="match status" value="2"/>
</dbReference>
<feature type="domain" description="SAM" evidence="8">
    <location>
        <begin position="493"/>
        <end position="551"/>
    </location>
</feature>
<keyword evidence="2" id="KW-0677">Repeat</keyword>
<dbReference type="Pfam" id="PF00536">
    <property type="entry name" value="SAM_1"/>
    <property type="match status" value="1"/>
</dbReference>
<dbReference type="Bgee" id="ENSGACG00000016769">
    <property type="expression patterns" value="Expressed in camera-type eye and 6 other cell types or tissues"/>
</dbReference>
<dbReference type="Pfam" id="PF07653">
    <property type="entry name" value="SH3_2"/>
    <property type="match status" value="1"/>
</dbReference>
<dbReference type="Pfam" id="PF07647">
    <property type="entry name" value="SAM_2"/>
    <property type="match status" value="1"/>
</dbReference>
<dbReference type="PROSITE" id="PS50297">
    <property type="entry name" value="ANK_REP_REGION"/>
    <property type="match status" value="6"/>
</dbReference>
<dbReference type="SUPFAM" id="SSF48403">
    <property type="entry name" value="Ankyrin repeat"/>
    <property type="match status" value="1"/>
</dbReference>
<dbReference type="GeneTree" id="ENSGT00940000158025"/>
<keyword evidence="10" id="KW-1185">Reference proteome</keyword>
<keyword evidence="3 4" id="KW-0040">ANK repeat</keyword>
<dbReference type="PROSITE" id="PS50105">
    <property type="entry name" value="SAM_DOMAIN"/>
    <property type="match status" value="2"/>
</dbReference>
<dbReference type="PRINTS" id="PR01415">
    <property type="entry name" value="ANKYRIN"/>
</dbReference>
<reference evidence="9" key="2">
    <citation type="submission" date="2025-08" db="UniProtKB">
        <authorList>
            <consortium name="Ensembl"/>
        </authorList>
    </citation>
    <scope>IDENTIFICATION</scope>
</reference>
<feature type="compositionally biased region" description="Low complexity" evidence="6">
    <location>
        <begin position="388"/>
        <end position="397"/>
    </location>
</feature>
<dbReference type="InParanoid" id="G3PX04"/>
<dbReference type="SMART" id="SM00248">
    <property type="entry name" value="ANK"/>
    <property type="match status" value="6"/>
</dbReference>
<accession>G3PX04</accession>
<feature type="compositionally biased region" description="Polar residues" evidence="6">
    <location>
        <begin position="461"/>
        <end position="477"/>
    </location>
</feature>
<dbReference type="InterPro" id="IPR033635">
    <property type="entry name" value="ANKS1/Caskin"/>
</dbReference>
<organism evidence="9 10">
    <name type="scientific">Gasterosteus aculeatus aculeatus</name>
    <name type="common">three-spined stickleback</name>
    <dbReference type="NCBI Taxonomy" id="481459"/>
    <lineage>
        <taxon>Eukaryota</taxon>
        <taxon>Metazoa</taxon>
        <taxon>Chordata</taxon>
        <taxon>Craniata</taxon>
        <taxon>Vertebrata</taxon>
        <taxon>Euteleostomi</taxon>
        <taxon>Actinopterygii</taxon>
        <taxon>Neopterygii</taxon>
        <taxon>Teleostei</taxon>
        <taxon>Neoteleostei</taxon>
        <taxon>Acanthomorphata</taxon>
        <taxon>Eupercaria</taxon>
        <taxon>Perciformes</taxon>
        <taxon>Cottioidei</taxon>
        <taxon>Gasterosteales</taxon>
        <taxon>Gasterosteidae</taxon>
        <taxon>Gasterosteus</taxon>
    </lineage>
</organism>
<dbReference type="InterPro" id="IPR001660">
    <property type="entry name" value="SAM"/>
</dbReference>
<dbReference type="PROSITE" id="PS50088">
    <property type="entry name" value="ANK_REPEAT"/>
    <property type="match status" value="6"/>
</dbReference>
<dbReference type="SMART" id="SM00454">
    <property type="entry name" value="SAM"/>
    <property type="match status" value="2"/>
</dbReference>
<evidence type="ECO:0008006" key="11">
    <source>
        <dbReference type="Google" id="ProtNLM"/>
    </source>
</evidence>
<dbReference type="InterPro" id="IPR001452">
    <property type="entry name" value="SH3_domain"/>
</dbReference>
<protein>
    <recommendedName>
        <fullName evidence="11">CASK interacting protein 1</fullName>
    </recommendedName>
</protein>
<dbReference type="InterPro" id="IPR013761">
    <property type="entry name" value="SAM/pointed_sf"/>
</dbReference>
<reference evidence="9" key="3">
    <citation type="submission" date="2025-09" db="UniProtKB">
        <authorList>
            <consortium name="Ensembl"/>
        </authorList>
    </citation>
    <scope>IDENTIFICATION</scope>
</reference>
<feature type="repeat" description="ANK" evidence="4">
    <location>
        <begin position="147"/>
        <end position="171"/>
    </location>
</feature>
<feature type="repeat" description="ANK" evidence="4">
    <location>
        <begin position="217"/>
        <end position="249"/>
    </location>
</feature>
<evidence type="ECO:0000256" key="6">
    <source>
        <dbReference type="SAM" id="MobiDB-lite"/>
    </source>
</evidence>
<dbReference type="Pfam" id="PF16600">
    <property type="entry name" value="Caskin1-CID"/>
    <property type="match status" value="1"/>
</dbReference>